<evidence type="ECO:0000256" key="11">
    <source>
        <dbReference type="RuleBase" id="RU361175"/>
    </source>
</evidence>
<dbReference type="PANTHER" id="PTHR10353:SF36">
    <property type="entry name" value="LP05116P"/>
    <property type="match status" value="1"/>
</dbReference>
<evidence type="ECO:0000256" key="4">
    <source>
        <dbReference type="ARBA" id="ARBA00022801"/>
    </source>
</evidence>
<dbReference type="GO" id="GO:0008422">
    <property type="term" value="F:beta-glucosidase activity"/>
    <property type="evidence" value="ECO:0007669"/>
    <property type="project" value="UniProtKB-EC"/>
</dbReference>
<dbReference type="CAZy" id="GH1">
    <property type="family name" value="Glycoside Hydrolase Family 1"/>
</dbReference>
<name>A0LR48_ACIC1</name>
<evidence type="ECO:0000256" key="3">
    <source>
        <dbReference type="ARBA" id="ARBA00012744"/>
    </source>
</evidence>
<accession>A0LR48</accession>
<organism evidence="12 13">
    <name type="scientific">Acidothermus cellulolyticus (strain ATCC 43068 / DSM 8971 / 11B)</name>
    <dbReference type="NCBI Taxonomy" id="351607"/>
    <lineage>
        <taxon>Bacteria</taxon>
        <taxon>Bacillati</taxon>
        <taxon>Actinomycetota</taxon>
        <taxon>Actinomycetes</taxon>
        <taxon>Acidothermales</taxon>
        <taxon>Acidothermaceae</taxon>
        <taxon>Acidothermus</taxon>
    </lineage>
</organism>
<feature type="binding site" evidence="10">
    <location>
        <position position="309"/>
    </location>
    <ligand>
        <name>substrate</name>
    </ligand>
</feature>
<dbReference type="AlphaFoldDB" id="A0LR48"/>
<evidence type="ECO:0000256" key="6">
    <source>
        <dbReference type="ARBA" id="ARBA00023277"/>
    </source>
</evidence>
<evidence type="ECO:0000313" key="13">
    <source>
        <dbReference type="Proteomes" id="UP000008221"/>
    </source>
</evidence>
<evidence type="ECO:0000256" key="5">
    <source>
        <dbReference type="ARBA" id="ARBA00023001"/>
    </source>
</evidence>
<dbReference type="PROSITE" id="PS00653">
    <property type="entry name" value="GLYCOSYL_HYDROL_F1_2"/>
    <property type="match status" value="1"/>
</dbReference>
<evidence type="ECO:0000256" key="8">
    <source>
        <dbReference type="ARBA" id="ARBA00023326"/>
    </source>
</evidence>
<dbReference type="HOGENOM" id="CLU_001859_1_3_11"/>
<evidence type="ECO:0000256" key="1">
    <source>
        <dbReference type="ARBA" id="ARBA00000448"/>
    </source>
</evidence>
<keyword evidence="4 11" id="KW-0378">Hydrolase</keyword>
<evidence type="ECO:0000256" key="2">
    <source>
        <dbReference type="ARBA" id="ARBA00010838"/>
    </source>
</evidence>
<dbReference type="SUPFAM" id="SSF51445">
    <property type="entry name" value="(Trans)glycosidases"/>
    <property type="match status" value="1"/>
</dbReference>
<dbReference type="Proteomes" id="UP000008221">
    <property type="component" value="Chromosome"/>
</dbReference>
<dbReference type="EMBL" id="CP000481">
    <property type="protein sequence ID" value="ABK51908.1"/>
    <property type="molecule type" value="Genomic_DNA"/>
</dbReference>
<dbReference type="FunFam" id="3.20.20.80:FF:000004">
    <property type="entry name" value="Beta-glucosidase 6-phospho-beta-glucosidase"/>
    <property type="match status" value="1"/>
</dbReference>
<feature type="binding site" evidence="10">
    <location>
        <position position="133"/>
    </location>
    <ligand>
        <name>substrate</name>
    </ligand>
</feature>
<feature type="binding site" evidence="10">
    <location>
        <position position="177"/>
    </location>
    <ligand>
        <name>substrate</name>
    </ligand>
</feature>
<feature type="binding site" evidence="10">
    <location>
        <begin position="436"/>
        <end position="437"/>
    </location>
    <ligand>
        <name>substrate</name>
    </ligand>
</feature>
<dbReference type="KEGG" id="ace:Acel_0133"/>
<protein>
    <recommendedName>
        <fullName evidence="3 11">Beta-glucosidase</fullName>
        <ecNumber evidence="3 11">3.2.1.21</ecNumber>
    </recommendedName>
</protein>
<dbReference type="InParanoid" id="A0LR48"/>
<reference evidence="12 13" key="1">
    <citation type="journal article" date="2009" name="Genome Res.">
        <title>Complete genome of the cellulolytic thermophile Acidothermus cellulolyticus 11B provides insights into its ecophysiological and evolutionary adaptations.</title>
        <authorList>
            <person name="Barabote R.D."/>
            <person name="Xie G."/>
            <person name="Leu D.H."/>
            <person name="Normand P."/>
            <person name="Necsulea A."/>
            <person name="Daubin V."/>
            <person name="Medigue C."/>
            <person name="Adney W.S."/>
            <person name="Xu X.C."/>
            <person name="Lapidus A."/>
            <person name="Parales R.E."/>
            <person name="Detter C."/>
            <person name="Pujic P."/>
            <person name="Bruce D."/>
            <person name="Lavire C."/>
            <person name="Challacombe J.F."/>
            <person name="Brettin T.S."/>
            <person name="Berry A.M."/>
        </authorList>
    </citation>
    <scope>NUCLEOTIDE SEQUENCE [LARGE SCALE GENOMIC DNA]</scope>
    <source>
        <strain evidence="13">ATCC 43068 / DSM 8971 / 11B</strain>
    </source>
</reference>
<keyword evidence="6" id="KW-0119">Carbohydrate metabolism</keyword>
<comment type="catalytic activity">
    <reaction evidence="1 11">
        <text>Hydrolysis of terminal, non-reducing beta-D-glucosyl residues with release of beta-D-glucose.</text>
        <dbReference type="EC" id="3.2.1.21"/>
    </reaction>
</comment>
<evidence type="ECO:0000256" key="10">
    <source>
        <dbReference type="PIRSR" id="PIRSR617736-2"/>
    </source>
</evidence>
<dbReference type="PRINTS" id="PR00131">
    <property type="entry name" value="GLHYDRLASE1"/>
</dbReference>
<dbReference type="InterPro" id="IPR001360">
    <property type="entry name" value="Glyco_hydro_1"/>
</dbReference>
<evidence type="ECO:0000313" key="12">
    <source>
        <dbReference type="EMBL" id="ABK51908.1"/>
    </source>
</evidence>
<dbReference type="InterPro" id="IPR033132">
    <property type="entry name" value="GH_1_N_CS"/>
</dbReference>
<dbReference type="GO" id="GO:0030245">
    <property type="term" value="P:cellulose catabolic process"/>
    <property type="evidence" value="ECO:0007669"/>
    <property type="project" value="UniProtKB-KW"/>
</dbReference>
<feature type="active site" description="Proton donor" evidence="9">
    <location>
        <position position="178"/>
    </location>
</feature>
<dbReference type="Gene3D" id="3.20.20.80">
    <property type="entry name" value="Glycosidases"/>
    <property type="match status" value="1"/>
</dbReference>
<keyword evidence="5" id="KW-0136">Cellulose degradation</keyword>
<dbReference type="RefSeq" id="WP_011718972.1">
    <property type="nucleotide sequence ID" value="NC_008578.1"/>
</dbReference>
<feature type="binding site" evidence="10">
    <location>
        <position position="32"/>
    </location>
    <ligand>
        <name>substrate</name>
    </ligand>
</feature>
<dbReference type="Pfam" id="PF00232">
    <property type="entry name" value="Glyco_hydro_1"/>
    <property type="match status" value="1"/>
</dbReference>
<evidence type="ECO:0000256" key="7">
    <source>
        <dbReference type="ARBA" id="ARBA00023295"/>
    </source>
</evidence>
<dbReference type="eggNOG" id="COG2723">
    <property type="taxonomic scope" value="Bacteria"/>
</dbReference>
<feature type="active site" description="Nucleophile" evidence="9">
    <location>
        <position position="382"/>
    </location>
</feature>
<sequence>MTQIEERDQVESRPTLRFPDRFVWGVATSAYQIEGAVAEDGRGPSIWDTFSHTPGKVVGGDTGDVAADHYHRYVGDVRLMADLGVTSYRFSVAWPRILPSGSGAVNRAGLDFYSRLVDELLNHGITPALTLYHWDLPQALQDQGGWTNRATAQRFAEYAVVVARELGDRVNFWITLNEPWCAAFLGYGAGVHAPGHTDSAEALTAAHHLLLAHGLAVQALGSVLPPDCQMAITLNPAVARPASLAEEDVAAARKVDGLQNRLWLDPLFHGTYPQDVVNFTSKVTDWSFVRDNDLAVIATPFDILGVNYYNPVIVGHYAGSGSRGRDGHGQGTGETWPGCPDIQFPEWPFRRTAMGWPIDPSGLYELLIRLNRDYPRPIMITENGAAFDDVVTDNNRVRDPARAAYIQEHLAALHQAIADGVDVRGYYLWSLIDNFEWAYGYSRRFGIVYVDFETQERIIKDSGYFYSLVARTNTIAAP</sequence>
<keyword evidence="13" id="KW-1185">Reference proteome</keyword>
<keyword evidence="8" id="KW-0624">Polysaccharide degradation</keyword>
<dbReference type="InterPro" id="IPR017736">
    <property type="entry name" value="Glyco_hydro_1_beta-glucosidase"/>
</dbReference>
<dbReference type="SMR" id="A0LR48"/>
<gene>
    <name evidence="12" type="ordered locus">Acel_0133</name>
</gene>
<dbReference type="EC" id="3.2.1.21" evidence="3 11"/>
<feature type="binding site" evidence="10">
    <location>
        <position position="429"/>
    </location>
    <ligand>
        <name>substrate</name>
    </ligand>
</feature>
<proteinExistence type="inferred from homology"/>
<dbReference type="GO" id="GO:0005829">
    <property type="term" value="C:cytosol"/>
    <property type="evidence" value="ECO:0007669"/>
    <property type="project" value="TreeGrafter"/>
</dbReference>
<dbReference type="PANTHER" id="PTHR10353">
    <property type="entry name" value="GLYCOSYL HYDROLASE"/>
    <property type="match status" value="1"/>
</dbReference>
<dbReference type="STRING" id="351607.Acel_0133"/>
<dbReference type="OrthoDB" id="9765195at2"/>
<dbReference type="NCBIfam" id="TIGR03356">
    <property type="entry name" value="BGL"/>
    <property type="match status" value="1"/>
</dbReference>
<evidence type="ECO:0000256" key="9">
    <source>
        <dbReference type="PIRSR" id="PIRSR617736-1"/>
    </source>
</evidence>
<comment type="similarity">
    <text evidence="2 11">Belongs to the glycosyl hydrolase 1 family.</text>
</comment>
<keyword evidence="7 11" id="KW-0326">Glycosidase</keyword>
<dbReference type="InterPro" id="IPR017853">
    <property type="entry name" value="GH"/>
</dbReference>